<evidence type="ECO:0000256" key="5">
    <source>
        <dbReference type="ARBA" id="ARBA00022989"/>
    </source>
</evidence>
<dbReference type="Proteomes" id="UP001159405">
    <property type="component" value="Unassembled WGS sequence"/>
</dbReference>
<accession>A0ABN8NU84</accession>
<comment type="caution">
    <text evidence="13">The sequence shown here is derived from an EMBL/GenBank/DDBJ whole genome shotgun (WGS) entry which is preliminary data.</text>
</comment>
<keyword evidence="9 11" id="KW-0739">Sodium transport</keyword>
<feature type="transmembrane region" description="Helical" evidence="12">
    <location>
        <begin position="514"/>
        <end position="537"/>
    </location>
</feature>
<organism evidence="13 14">
    <name type="scientific">Porites lobata</name>
    <dbReference type="NCBI Taxonomy" id="104759"/>
    <lineage>
        <taxon>Eukaryota</taxon>
        <taxon>Metazoa</taxon>
        <taxon>Cnidaria</taxon>
        <taxon>Anthozoa</taxon>
        <taxon>Hexacorallia</taxon>
        <taxon>Scleractinia</taxon>
        <taxon>Fungiina</taxon>
        <taxon>Poritidae</taxon>
        <taxon>Porites</taxon>
    </lineage>
</organism>
<dbReference type="Gene3D" id="2.60.470.10">
    <property type="entry name" value="Acid-sensing ion channels like domains"/>
    <property type="match status" value="1"/>
</dbReference>
<dbReference type="Gene3D" id="1.10.287.770">
    <property type="entry name" value="YojJ-like"/>
    <property type="match status" value="1"/>
</dbReference>
<dbReference type="InterPro" id="IPR001873">
    <property type="entry name" value="ENaC"/>
</dbReference>
<comment type="similarity">
    <text evidence="11">Belongs to the amiloride-sensitive sodium channel (TC 1.A.6) family.</text>
</comment>
<dbReference type="PANTHER" id="PTHR11690:SF300">
    <property type="entry name" value="PICKPOCKET PROTEIN 19"/>
    <property type="match status" value="1"/>
</dbReference>
<evidence type="ECO:0000313" key="14">
    <source>
        <dbReference type="Proteomes" id="UP001159405"/>
    </source>
</evidence>
<evidence type="ECO:0000256" key="7">
    <source>
        <dbReference type="ARBA" id="ARBA00023065"/>
    </source>
</evidence>
<keyword evidence="3 11" id="KW-0894">Sodium channel</keyword>
<name>A0ABN8NU84_9CNID</name>
<proteinExistence type="inferred from homology"/>
<dbReference type="PANTHER" id="PTHR11690">
    <property type="entry name" value="AMILORIDE-SENSITIVE SODIUM CHANNEL-RELATED"/>
    <property type="match status" value="1"/>
</dbReference>
<protein>
    <submittedName>
        <fullName evidence="13">Uncharacterized protein</fullName>
    </submittedName>
</protein>
<keyword evidence="6" id="KW-0915">Sodium</keyword>
<evidence type="ECO:0000256" key="3">
    <source>
        <dbReference type="ARBA" id="ARBA00022461"/>
    </source>
</evidence>
<sequence>MSNLFNENYAATDDTGDVKIVIKGNDCNKSSNGASSIYAFCNHCKKDISVVYIKSDAKGKELEVAETTMKTNWPAVNDGSYPENDYDKCKKNNDYESCKKLLDEKKKSGKIHDLWVSFLDSCTLHGFHFCFAGNPPVRRVLWTLLLLGAFSLFVEKCLTSVYNYFDYPFTTTTVIVYESSMVFPAISICNYNDARLSVMNGTLVNELYVRKNIDGRNSSDIEGNITGKIMQDTLSKAAHRLDRMLLECNYGKDHKCDHNNFTEFKNAFGDVCFTFNSGKNGSNILNTTNTGQDRGLRLLIDLQHYEYYYAVESAGFRVILHDQAETPVKMQGYAVAPGFTTYMEIQKKQVTNLPHPYRTNCGMPPLRFFKSYSKSKCFLDKLARYVIKQCNCRDWFMPGADDGIPVCGYKASDSCMWPAWEHFQDNKLDKCPVACESVEFSAQLSYARYPANTYADYILAKKRNLKGTDEENRRYLRDNLLELKIYYESLTYSDVKQVPSYDLYSLLGDVGGQIGLFLGASLLTFVEYLDLCAMVLFTKYKYHNK</sequence>
<gene>
    <name evidence="13" type="ORF">PLOB_00025410</name>
</gene>
<keyword evidence="7 11" id="KW-0406">Ion transport</keyword>
<evidence type="ECO:0000256" key="4">
    <source>
        <dbReference type="ARBA" id="ARBA00022692"/>
    </source>
</evidence>
<dbReference type="EMBL" id="CALNXK010000030">
    <property type="protein sequence ID" value="CAH3117297.1"/>
    <property type="molecule type" value="Genomic_DNA"/>
</dbReference>
<keyword evidence="4 11" id="KW-0812">Transmembrane</keyword>
<evidence type="ECO:0000256" key="9">
    <source>
        <dbReference type="ARBA" id="ARBA00023201"/>
    </source>
</evidence>
<evidence type="ECO:0000256" key="2">
    <source>
        <dbReference type="ARBA" id="ARBA00022448"/>
    </source>
</evidence>
<keyword evidence="8 12" id="KW-0472">Membrane</keyword>
<reference evidence="13 14" key="1">
    <citation type="submission" date="2022-05" db="EMBL/GenBank/DDBJ databases">
        <authorList>
            <consortium name="Genoscope - CEA"/>
            <person name="William W."/>
        </authorList>
    </citation>
    <scope>NUCLEOTIDE SEQUENCE [LARGE SCALE GENOMIC DNA]</scope>
</reference>
<comment type="subcellular location">
    <subcellularLocation>
        <location evidence="1">Membrane</location>
        <topology evidence="1">Multi-pass membrane protein</topology>
    </subcellularLocation>
</comment>
<evidence type="ECO:0000256" key="10">
    <source>
        <dbReference type="ARBA" id="ARBA00023303"/>
    </source>
</evidence>
<dbReference type="PRINTS" id="PR01078">
    <property type="entry name" value="AMINACHANNEL"/>
</dbReference>
<evidence type="ECO:0000256" key="6">
    <source>
        <dbReference type="ARBA" id="ARBA00023053"/>
    </source>
</evidence>
<evidence type="ECO:0000313" key="13">
    <source>
        <dbReference type="EMBL" id="CAH3117297.1"/>
    </source>
</evidence>
<evidence type="ECO:0000256" key="8">
    <source>
        <dbReference type="ARBA" id="ARBA00023136"/>
    </source>
</evidence>
<keyword evidence="5 12" id="KW-1133">Transmembrane helix</keyword>
<dbReference type="Pfam" id="PF00858">
    <property type="entry name" value="ASC"/>
    <property type="match status" value="1"/>
</dbReference>
<keyword evidence="10 11" id="KW-0407">Ion channel</keyword>
<evidence type="ECO:0000256" key="12">
    <source>
        <dbReference type="SAM" id="Phobius"/>
    </source>
</evidence>
<keyword evidence="2 11" id="KW-0813">Transport</keyword>
<evidence type="ECO:0000256" key="1">
    <source>
        <dbReference type="ARBA" id="ARBA00004141"/>
    </source>
</evidence>
<evidence type="ECO:0000256" key="11">
    <source>
        <dbReference type="RuleBase" id="RU000679"/>
    </source>
</evidence>
<keyword evidence="14" id="KW-1185">Reference proteome</keyword>